<reference evidence="5 6" key="1">
    <citation type="submission" date="2019-06" db="EMBL/GenBank/DDBJ databases">
        <title>Genome of new Rhodobacteraceae sp. SM1903.</title>
        <authorList>
            <person name="Ren X."/>
        </authorList>
    </citation>
    <scope>NUCLEOTIDE SEQUENCE [LARGE SCALE GENOMIC DNA]</scope>
    <source>
        <strain evidence="5 6">SM1903</strain>
    </source>
</reference>
<protein>
    <submittedName>
        <fullName evidence="5">GntR family transcriptional regulator</fullName>
    </submittedName>
</protein>
<evidence type="ECO:0000256" key="1">
    <source>
        <dbReference type="ARBA" id="ARBA00023015"/>
    </source>
</evidence>
<dbReference type="Pfam" id="PF00392">
    <property type="entry name" value="GntR"/>
    <property type="match status" value="1"/>
</dbReference>
<sequence length="334" mass="36835">MSESSSAKKAPARRNRAIYGAAHRLLTKGELPEGLVLTESAVARLFNVSRAPAADALQRLVDDSLVFRFEGRGYIVGGAELNPVRMPLEETALATAAREVGPLDARNWRDIHYPEVEAAVASCMSYGTFVLSSAALASHLGVSRTTSNEMISRLERVNLVEQASNGRWIVPRMGVTGVRHHYQIRKLLEPAALADVVEEGAGQKVGSALARIDALRKSRSFTIDLVNDVEADLHFRLVRSCRNPQMRETIHRSQLPLIATHMAFARYNKPEEMESVLDDHEEILAAIRDGADDRVWRELMVAHLDNGEQTTSTYIASAPEPPDGLIPPFLVQLD</sequence>
<keyword evidence="6" id="KW-1185">Reference proteome</keyword>
<dbReference type="Pfam" id="PF07729">
    <property type="entry name" value="FCD"/>
    <property type="match status" value="1"/>
</dbReference>
<dbReference type="InterPro" id="IPR036390">
    <property type="entry name" value="WH_DNA-bd_sf"/>
</dbReference>
<dbReference type="SMART" id="SM00345">
    <property type="entry name" value="HTH_GNTR"/>
    <property type="match status" value="1"/>
</dbReference>
<dbReference type="Gene3D" id="1.10.10.10">
    <property type="entry name" value="Winged helix-like DNA-binding domain superfamily/Winged helix DNA-binding domain"/>
    <property type="match status" value="2"/>
</dbReference>
<evidence type="ECO:0000313" key="6">
    <source>
        <dbReference type="Proteomes" id="UP000314011"/>
    </source>
</evidence>
<dbReference type="InterPro" id="IPR000524">
    <property type="entry name" value="Tscrpt_reg_HTH_GntR"/>
</dbReference>
<dbReference type="SMART" id="SM00895">
    <property type="entry name" value="FCD"/>
    <property type="match status" value="1"/>
</dbReference>
<dbReference type="SUPFAM" id="SSF46785">
    <property type="entry name" value="Winged helix' DNA-binding domain"/>
    <property type="match status" value="2"/>
</dbReference>
<dbReference type="PANTHER" id="PTHR43537:SF5">
    <property type="entry name" value="UXU OPERON TRANSCRIPTIONAL REGULATOR"/>
    <property type="match status" value="1"/>
</dbReference>
<name>A0A5C5GCM7_9RHOB</name>
<dbReference type="Gene3D" id="1.20.120.530">
    <property type="entry name" value="GntR ligand-binding domain-like"/>
    <property type="match status" value="1"/>
</dbReference>
<dbReference type="RefSeq" id="WP_140192419.1">
    <property type="nucleotide sequence ID" value="NZ_CP065915.1"/>
</dbReference>
<dbReference type="GO" id="GO:0003677">
    <property type="term" value="F:DNA binding"/>
    <property type="evidence" value="ECO:0007669"/>
    <property type="project" value="UniProtKB-KW"/>
</dbReference>
<keyword evidence="2" id="KW-0238">DNA-binding</keyword>
<feature type="domain" description="HTH gntR-type" evidence="4">
    <location>
        <begin position="12"/>
        <end position="79"/>
    </location>
</feature>
<dbReference type="OrthoDB" id="8066003at2"/>
<keyword evidence="1" id="KW-0805">Transcription regulation</keyword>
<evidence type="ECO:0000259" key="4">
    <source>
        <dbReference type="PROSITE" id="PS50949"/>
    </source>
</evidence>
<keyword evidence="3" id="KW-0804">Transcription</keyword>
<organism evidence="5 6">
    <name type="scientific">Pelagovum pacificum</name>
    <dbReference type="NCBI Taxonomy" id="2588711"/>
    <lineage>
        <taxon>Bacteria</taxon>
        <taxon>Pseudomonadati</taxon>
        <taxon>Pseudomonadota</taxon>
        <taxon>Alphaproteobacteria</taxon>
        <taxon>Rhodobacterales</taxon>
        <taxon>Paracoccaceae</taxon>
        <taxon>Pelagovum</taxon>
    </lineage>
</organism>
<dbReference type="Proteomes" id="UP000314011">
    <property type="component" value="Unassembled WGS sequence"/>
</dbReference>
<dbReference type="PROSITE" id="PS50949">
    <property type="entry name" value="HTH_GNTR"/>
    <property type="match status" value="1"/>
</dbReference>
<dbReference type="EMBL" id="VFFF01000001">
    <property type="protein sequence ID" value="TNY31739.1"/>
    <property type="molecule type" value="Genomic_DNA"/>
</dbReference>
<evidence type="ECO:0000313" key="5">
    <source>
        <dbReference type="EMBL" id="TNY31739.1"/>
    </source>
</evidence>
<comment type="caution">
    <text evidence="5">The sequence shown here is derived from an EMBL/GenBank/DDBJ whole genome shotgun (WGS) entry which is preliminary data.</text>
</comment>
<dbReference type="GO" id="GO:0003700">
    <property type="term" value="F:DNA-binding transcription factor activity"/>
    <property type="evidence" value="ECO:0007669"/>
    <property type="project" value="InterPro"/>
</dbReference>
<dbReference type="SUPFAM" id="SSF48008">
    <property type="entry name" value="GntR ligand-binding domain-like"/>
    <property type="match status" value="1"/>
</dbReference>
<evidence type="ECO:0000256" key="2">
    <source>
        <dbReference type="ARBA" id="ARBA00023125"/>
    </source>
</evidence>
<proteinExistence type="predicted"/>
<dbReference type="PANTHER" id="PTHR43537">
    <property type="entry name" value="TRANSCRIPTIONAL REGULATOR, GNTR FAMILY"/>
    <property type="match status" value="1"/>
</dbReference>
<dbReference type="AlphaFoldDB" id="A0A5C5GCM7"/>
<dbReference type="InterPro" id="IPR008920">
    <property type="entry name" value="TF_FadR/GntR_C"/>
</dbReference>
<gene>
    <name evidence="5" type="ORF">FHY64_00090</name>
</gene>
<accession>A0A5C5GCM7</accession>
<evidence type="ECO:0000256" key="3">
    <source>
        <dbReference type="ARBA" id="ARBA00023163"/>
    </source>
</evidence>
<dbReference type="InterPro" id="IPR011711">
    <property type="entry name" value="GntR_C"/>
</dbReference>
<dbReference type="InterPro" id="IPR036388">
    <property type="entry name" value="WH-like_DNA-bd_sf"/>
</dbReference>